<evidence type="ECO:0000313" key="6">
    <source>
        <dbReference type="Proteomes" id="UP000302139"/>
    </source>
</evidence>
<dbReference type="GeneID" id="41543406"/>
<feature type="region of interest" description="Disordered" evidence="1">
    <location>
        <begin position="96"/>
        <end position="176"/>
    </location>
</feature>
<dbReference type="Pfam" id="PF05270">
    <property type="entry name" value="AbfB"/>
    <property type="match status" value="1"/>
</dbReference>
<feature type="compositionally biased region" description="Low complexity" evidence="1">
    <location>
        <begin position="161"/>
        <end position="175"/>
    </location>
</feature>
<feature type="compositionally biased region" description="Low complexity" evidence="1">
    <location>
        <begin position="15"/>
        <end position="38"/>
    </location>
</feature>
<name>A0A4D4M4F6_STRAX</name>
<evidence type="ECO:0000256" key="1">
    <source>
        <dbReference type="SAM" id="MobiDB-lite"/>
    </source>
</evidence>
<evidence type="ECO:0000313" key="5">
    <source>
        <dbReference type="Proteomes" id="UP000299211"/>
    </source>
</evidence>
<dbReference type="Proteomes" id="UP000299211">
    <property type="component" value="Unassembled WGS sequence"/>
</dbReference>
<feature type="region of interest" description="Disordered" evidence="1">
    <location>
        <begin position="1"/>
        <end position="58"/>
    </location>
</feature>
<evidence type="ECO:0000313" key="4">
    <source>
        <dbReference type="EMBL" id="GDY73196.1"/>
    </source>
</evidence>
<dbReference type="RefSeq" id="WP_010987732.1">
    <property type="nucleotide sequence ID" value="NZ_BAABTN010000016.1"/>
</dbReference>
<proteinExistence type="predicted"/>
<reference evidence="4 5" key="1">
    <citation type="submission" date="2019-04" db="EMBL/GenBank/DDBJ databases">
        <title>Draft genome sequences of Streptomyces avermitilis ATCC 31267.</title>
        <authorList>
            <person name="Komaki H."/>
            <person name="Tamura T."/>
            <person name="Hosoyama A."/>
        </authorList>
    </citation>
    <scope>NUCLEOTIDE SEQUENCE [LARGE SCALE GENOMIC DNA]</scope>
    <source>
        <strain evidence="4 5">ATCC 31267</strain>
    </source>
</reference>
<dbReference type="EMBL" id="BJHY01000001">
    <property type="protein sequence ID" value="GDY73196.1"/>
    <property type="molecule type" value="Genomic_DNA"/>
</dbReference>
<evidence type="ECO:0000313" key="3">
    <source>
        <dbReference type="EMBL" id="GDY66567.1"/>
    </source>
</evidence>
<dbReference type="GO" id="GO:0046373">
    <property type="term" value="P:L-arabinose metabolic process"/>
    <property type="evidence" value="ECO:0007669"/>
    <property type="project" value="InterPro"/>
</dbReference>
<dbReference type="Proteomes" id="UP000302139">
    <property type="component" value="Unassembled WGS sequence"/>
</dbReference>
<accession>A0A4D4M4F6</accession>
<gene>
    <name evidence="3" type="ORF">SAV14893_059600</name>
    <name evidence="4" type="ORF">SAV31267_026810</name>
</gene>
<feature type="domain" description="Alpha-L-arabinofuranosidase B arabinose-binding" evidence="2">
    <location>
        <begin position="179"/>
        <end position="310"/>
    </location>
</feature>
<dbReference type="SUPFAM" id="SSF110221">
    <property type="entry name" value="AbfB domain"/>
    <property type="match status" value="1"/>
</dbReference>
<dbReference type="GO" id="GO:0046556">
    <property type="term" value="F:alpha-L-arabinofuranosidase activity"/>
    <property type="evidence" value="ECO:0007669"/>
    <property type="project" value="InterPro"/>
</dbReference>
<dbReference type="OMA" id="YRADSAF"/>
<dbReference type="CDD" id="cd23399">
    <property type="entry name" value="beta-trefoil_ABD_ABFB"/>
    <property type="match status" value="1"/>
</dbReference>
<evidence type="ECO:0000259" key="2">
    <source>
        <dbReference type="Pfam" id="PF05270"/>
    </source>
</evidence>
<dbReference type="Gene3D" id="2.80.10.50">
    <property type="match status" value="1"/>
</dbReference>
<comment type="caution">
    <text evidence="3">The sequence shown here is derived from an EMBL/GenBank/DDBJ whole genome shotgun (WGS) entry which is preliminary data.</text>
</comment>
<protein>
    <recommendedName>
        <fullName evidence="2">Alpha-L-arabinofuranosidase B arabinose-binding domain-containing protein</fullName>
    </recommendedName>
</protein>
<organism evidence="3 6">
    <name type="scientific">Streptomyces avermitilis</name>
    <dbReference type="NCBI Taxonomy" id="33903"/>
    <lineage>
        <taxon>Bacteria</taxon>
        <taxon>Bacillati</taxon>
        <taxon>Actinomycetota</taxon>
        <taxon>Actinomycetes</taxon>
        <taxon>Kitasatosporales</taxon>
        <taxon>Streptomycetaceae</taxon>
        <taxon>Streptomyces</taxon>
    </lineage>
</organism>
<dbReference type="STRING" id="33903.AQJ43_12385"/>
<sequence length="316" mass="33577">MPERQSEPTPDESAPRPWSPFASSPASEPSHPGHLPLPTEEPPTPWQPGGTPDTSRVPGTRRLWLAGALALATVVACVTALTTTDHAADTSAAKEADTKLDSADPGLLTFASPSAGPSTYPGAKSGRSSERAAQTTPDGSASADPARHGSASKPAAERSKPASSTGTSSGSKPSAVWKSVRSVNYPDRYWHLGGDTGRLDPVSSGSSATTRQDATFKLVKGLADASCYSFATADGTYLRHSRFRLRADRNDGTALFKKDATFCPRTSSYSGAVMLESVNYPGRYLRHKDFLLRLDPYENTGQYRADSAFQLVKGWD</sequence>
<dbReference type="EMBL" id="BJHX01000001">
    <property type="protein sequence ID" value="GDY66567.1"/>
    <property type="molecule type" value="Genomic_DNA"/>
</dbReference>
<reference evidence="3 6" key="2">
    <citation type="submission" date="2019-04" db="EMBL/GenBank/DDBJ databases">
        <title>Draft genome sequences of Streptomyces avermitilis NBRC 14893.</title>
        <authorList>
            <person name="Komaki H."/>
            <person name="Tamura T."/>
            <person name="Hosoyama A."/>
        </authorList>
    </citation>
    <scope>NUCLEOTIDE SEQUENCE [LARGE SCALE GENOMIC DNA]</scope>
    <source>
        <strain evidence="3 6">NBRC 14893</strain>
    </source>
</reference>
<dbReference type="AlphaFoldDB" id="A0A4D4M4F6"/>
<dbReference type="InterPro" id="IPR007934">
    <property type="entry name" value="AbfB_ABD"/>
</dbReference>
<dbReference type="InterPro" id="IPR036195">
    <property type="entry name" value="AbfB_ABD_sf"/>
</dbReference>